<organism evidence="1 2">
    <name type="scientific">Phytohabitans maris</name>
    <dbReference type="NCBI Taxonomy" id="3071409"/>
    <lineage>
        <taxon>Bacteria</taxon>
        <taxon>Bacillati</taxon>
        <taxon>Actinomycetota</taxon>
        <taxon>Actinomycetes</taxon>
        <taxon>Micromonosporales</taxon>
        <taxon>Micromonosporaceae</taxon>
    </lineage>
</organism>
<dbReference type="EMBL" id="JAVHUY010000062">
    <property type="protein sequence ID" value="MDQ7910799.1"/>
    <property type="molecule type" value="Genomic_DNA"/>
</dbReference>
<dbReference type="RefSeq" id="WP_308718040.1">
    <property type="nucleotide sequence ID" value="NZ_JAVHUY010000062.1"/>
</dbReference>
<name>A0ABU0ZUS6_9ACTN</name>
<gene>
    <name evidence="1" type="ORF">RB614_40540</name>
</gene>
<evidence type="ECO:0000313" key="1">
    <source>
        <dbReference type="EMBL" id="MDQ7910799.1"/>
    </source>
</evidence>
<accession>A0ABU0ZUS6</accession>
<dbReference type="Proteomes" id="UP001230908">
    <property type="component" value="Unassembled WGS sequence"/>
</dbReference>
<protein>
    <submittedName>
        <fullName evidence="1">Uncharacterized protein</fullName>
    </submittedName>
</protein>
<keyword evidence="2" id="KW-1185">Reference proteome</keyword>
<sequence>MTTRQQLSPTSQKTLVGDGLAVGLHAIDVAAFTAKGSEVEMAFNHAWPTFPLASTMFRAIKASFERCNLPEILDHSPRRRSSDVAWHIKNGWWEPHLRYADSYQEVADLMRRSHGILPSIWMELAEPFVAKLGEERVRRD</sequence>
<evidence type="ECO:0000313" key="2">
    <source>
        <dbReference type="Proteomes" id="UP001230908"/>
    </source>
</evidence>
<comment type="caution">
    <text evidence="1">The sequence shown here is derived from an EMBL/GenBank/DDBJ whole genome shotgun (WGS) entry which is preliminary data.</text>
</comment>
<proteinExistence type="predicted"/>
<reference evidence="1 2" key="1">
    <citation type="submission" date="2023-08" db="EMBL/GenBank/DDBJ databases">
        <title>Phytohabitans sansha sp. nov., isolated from marine sediment.</title>
        <authorList>
            <person name="Zhao Y."/>
            <person name="Yi K."/>
        </authorList>
    </citation>
    <scope>NUCLEOTIDE SEQUENCE [LARGE SCALE GENOMIC DNA]</scope>
    <source>
        <strain evidence="1 2">ZYX-F-186</strain>
    </source>
</reference>